<organism evidence="1 2">
    <name type="scientific">Blastochloris viridis</name>
    <name type="common">Rhodopseudomonas viridis</name>
    <dbReference type="NCBI Taxonomy" id="1079"/>
    <lineage>
        <taxon>Bacteria</taxon>
        <taxon>Pseudomonadati</taxon>
        <taxon>Pseudomonadota</taxon>
        <taxon>Alphaproteobacteria</taxon>
        <taxon>Hyphomicrobiales</taxon>
        <taxon>Blastochloridaceae</taxon>
        <taxon>Blastochloris</taxon>
    </lineage>
</organism>
<dbReference type="EMBL" id="VAFM01000001">
    <property type="protein sequence ID" value="TKW61441.1"/>
    <property type="molecule type" value="Genomic_DNA"/>
</dbReference>
<evidence type="ECO:0000313" key="1">
    <source>
        <dbReference type="EMBL" id="TKW61441.1"/>
    </source>
</evidence>
<sequence length="106" mass="11729">MIFTSILNFFLGGEKPLPVEETTRITALLEADTCPHCNSVDKMGLDTRAGVDHTDFICHVCGHGWRTEFGAGRPLRLIRPLGVVVSIYHKAFLAGDKSDKHVSYDD</sequence>
<protein>
    <submittedName>
        <fullName evidence="1">Uncharacterized protein</fullName>
    </submittedName>
</protein>
<reference evidence="1 2" key="1">
    <citation type="journal article" date="2017" name="Nat. Commun.">
        <title>In situ click chemistry generation of cyclooxygenase-2 inhibitors.</title>
        <authorList>
            <person name="Bhardwaj A."/>
            <person name="Kaur J."/>
            <person name="Wuest M."/>
            <person name="Wuest F."/>
        </authorList>
    </citation>
    <scope>NUCLEOTIDE SEQUENCE [LARGE SCALE GENOMIC DNA]</scope>
    <source>
        <strain evidence="1">S2_018_000_R2_106</strain>
    </source>
</reference>
<gene>
    <name evidence="1" type="ORF">DI628_02140</name>
</gene>
<dbReference type="Proteomes" id="UP000320948">
    <property type="component" value="Unassembled WGS sequence"/>
</dbReference>
<name>A0A6N4R8C3_BLAVI</name>
<dbReference type="AlphaFoldDB" id="A0A6N4R8C3"/>
<proteinExistence type="predicted"/>
<comment type="caution">
    <text evidence="1">The sequence shown here is derived from an EMBL/GenBank/DDBJ whole genome shotgun (WGS) entry which is preliminary data.</text>
</comment>
<evidence type="ECO:0000313" key="2">
    <source>
        <dbReference type="Proteomes" id="UP000320948"/>
    </source>
</evidence>
<accession>A0A6N4R8C3</accession>